<proteinExistence type="predicted"/>
<organism evidence="2 3">
    <name type="scientific">Cytobacillus dafuensis</name>
    <name type="common">Bacillus dafuensis</name>
    <dbReference type="NCBI Taxonomy" id="1742359"/>
    <lineage>
        <taxon>Bacteria</taxon>
        <taxon>Bacillati</taxon>
        <taxon>Bacillota</taxon>
        <taxon>Bacilli</taxon>
        <taxon>Bacillales</taxon>
        <taxon>Bacillaceae</taxon>
        <taxon>Cytobacillus</taxon>
    </lineage>
</organism>
<dbReference type="InterPro" id="IPR000182">
    <property type="entry name" value="GNAT_dom"/>
</dbReference>
<dbReference type="Pfam" id="PF00583">
    <property type="entry name" value="Acetyltransf_1"/>
    <property type="match status" value="1"/>
</dbReference>
<evidence type="ECO:0000313" key="3">
    <source>
        <dbReference type="Proteomes" id="UP000321555"/>
    </source>
</evidence>
<keyword evidence="3" id="KW-1185">Reference proteome</keyword>
<dbReference type="InterPro" id="IPR016181">
    <property type="entry name" value="Acyl_CoA_acyltransferase"/>
</dbReference>
<evidence type="ECO:0000313" key="2">
    <source>
        <dbReference type="EMBL" id="QED46879.1"/>
    </source>
</evidence>
<dbReference type="KEGG" id="bda:FSZ17_06100"/>
<dbReference type="GO" id="GO:0016747">
    <property type="term" value="F:acyltransferase activity, transferring groups other than amino-acyl groups"/>
    <property type="evidence" value="ECO:0007669"/>
    <property type="project" value="InterPro"/>
</dbReference>
<dbReference type="Gene3D" id="3.40.630.30">
    <property type="match status" value="1"/>
</dbReference>
<dbReference type="CDD" id="cd04301">
    <property type="entry name" value="NAT_SF"/>
    <property type="match status" value="1"/>
</dbReference>
<dbReference type="PROSITE" id="PS51186">
    <property type="entry name" value="GNAT"/>
    <property type="match status" value="1"/>
</dbReference>
<dbReference type="AlphaFoldDB" id="A0A5B8Z5J2"/>
<dbReference type="SUPFAM" id="SSF55729">
    <property type="entry name" value="Acyl-CoA N-acyltransferases (Nat)"/>
    <property type="match status" value="1"/>
</dbReference>
<accession>A0A5B8Z5J2</accession>
<dbReference type="Proteomes" id="UP000321555">
    <property type="component" value="Chromosome"/>
</dbReference>
<dbReference type="OrthoDB" id="9782266at2"/>
<dbReference type="EMBL" id="CP042593">
    <property type="protein sequence ID" value="QED46879.1"/>
    <property type="molecule type" value="Genomic_DNA"/>
</dbReference>
<keyword evidence="2" id="KW-0808">Transferase</keyword>
<name>A0A5B8Z5J2_CYTDA</name>
<sequence length="157" mass="18617">MNLISFEEITEKTLYIAFEIVNSNQAYNQLEHGKERRTLEDVKEEFINDKTKSQFIKLDDTYIGIMDYLLMNETDQCPWLGLMMIHGDYQGFGFGTQAYLRFEKEMLEKGLSVIRIGVLKENYNARRFWELIGFEYFKTALSKNSIEVDCFEKKLMK</sequence>
<evidence type="ECO:0000259" key="1">
    <source>
        <dbReference type="PROSITE" id="PS51186"/>
    </source>
</evidence>
<feature type="domain" description="N-acetyltransferase" evidence="1">
    <location>
        <begin position="4"/>
        <end position="157"/>
    </location>
</feature>
<protein>
    <submittedName>
        <fullName evidence="2">GNAT family N-acetyltransferase</fullName>
    </submittedName>
</protein>
<reference evidence="3" key="1">
    <citation type="submission" date="2019-08" db="EMBL/GenBank/DDBJ databases">
        <authorList>
            <person name="Zheng X."/>
        </authorList>
    </citation>
    <scope>NUCLEOTIDE SEQUENCE [LARGE SCALE GENOMIC DNA]</scope>
    <source>
        <strain evidence="3">FJAT-25496</strain>
    </source>
</reference>
<gene>
    <name evidence="2" type="ORF">FSZ17_06100</name>
</gene>
<dbReference type="STRING" id="1742359.GCA_001439625_04146"/>
<dbReference type="RefSeq" id="WP_057775140.1">
    <property type="nucleotide sequence ID" value="NZ_CP042593.1"/>
</dbReference>